<dbReference type="Gene3D" id="3.40.50.300">
    <property type="entry name" value="P-loop containing nucleotide triphosphate hydrolases"/>
    <property type="match status" value="2"/>
</dbReference>
<feature type="compositionally biased region" description="Basic and acidic residues" evidence="5">
    <location>
        <begin position="679"/>
        <end position="688"/>
    </location>
</feature>
<dbReference type="SMART" id="SM00382">
    <property type="entry name" value="AAA"/>
    <property type="match status" value="2"/>
</dbReference>
<evidence type="ECO:0000256" key="2">
    <source>
        <dbReference type="ARBA" id="ARBA00022448"/>
    </source>
</evidence>
<dbReference type="InterPro" id="IPR003439">
    <property type="entry name" value="ABC_transporter-like_ATP-bd"/>
</dbReference>
<evidence type="ECO:0000256" key="5">
    <source>
        <dbReference type="SAM" id="MobiDB-lite"/>
    </source>
</evidence>
<dbReference type="GO" id="GO:0015833">
    <property type="term" value="P:peptide transport"/>
    <property type="evidence" value="ECO:0007669"/>
    <property type="project" value="InterPro"/>
</dbReference>
<evidence type="ECO:0000313" key="7">
    <source>
        <dbReference type="EMBL" id="OON81325.1"/>
    </source>
</evidence>
<dbReference type="SUPFAM" id="SSF52540">
    <property type="entry name" value="P-loop containing nucleoside triphosphate hydrolases"/>
    <property type="match status" value="2"/>
</dbReference>
<dbReference type="GO" id="GO:0005524">
    <property type="term" value="F:ATP binding"/>
    <property type="evidence" value="ECO:0007669"/>
    <property type="project" value="UniProtKB-KW"/>
</dbReference>
<dbReference type="InterPro" id="IPR017871">
    <property type="entry name" value="ABC_transporter-like_CS"/>
</dbReference>
<dbReference type="PANTHER" id="PTHR43776">
    <property type="entry name" value="TRANSPORT ATP-BINDING PROTEIN"/>
    <property type="match status" value="1"/>
</dbReference>
<keyword evidence="2" id="KW-0813">Transport</keyword>
<sequence>MIVQRAESHEPGTATPLLSVRDLQVAFPSEAGRVEAVRGISFDLHRGSTLGIVGESGSGKSVTSMAVMGLLPDYAAISGQINMGGVNLLDLDDRMMSKVRGRDIGMIFQDPLSSLTPIFSIGTQIVEALQIHQDISSAAAWKRAVELLDLVGIPNPDKRAKGFPHEFSGGMRQRAVIAMAIANDPDLIIADEPTTALDVTVQAQILEVLKAAQRETGAAVIMITHDLGVVAGSADDVIVMYAGRAVEQAPVGELFAQPRMPYTIGLMGAIPRLDDRAEDALVPVKGTPPLLVNLPDACPFAARCPIVLDTCRSGEPPLARVAGAGADTETGATAGHLAACLRAGEIADGNLGDAPVYPVPERKETRLAVVPREERAEVLKLSGVTKTFPLTQGALLKRRVGSVYAVNGINLDIREGETLGLVGESGCGKTTTLLEIMGLNTPEKGSIAIAGTDVAGLRRKQEISAVRRDIQMVFQDPMGALDPRMTVFDILAEPLRAIGERDEEALAGRIEELMGLVGLDPEHRDRFPAAFSGGQRQRIGIARALATKPKLLVLDEPVSALDVSVQAGVINLLNDLKAELGLSYLFVAHDLSVVRHISDRVAVMYLGRIVEIGAIDAVFDNPRHPYTKALLSAIPLPDPVAERTRERILLKGDLPSPTDDRPGCGFVSRCPLHQTLTEPQKDRCRGDTPELAGGEGEDHRDACHFADKHTLVQL</sequence>
<dbReference type="STRING" id="83656.B1H18_08245"/>
<dbReference type="OrthoDB" id="4008250at2"/>
<keyword evidence="4 7" id="KW-0067">ATP-binding</keyword>
<accession>A0A1V4ADH7</accession>
<dbReference type="InterPro" id="IPR003593">
    <property type="entry name" value="AAA+_ATPase"/>
</dbReference>
<dbReference type="Pfam" id="PF00005">
    <property type="entry name" value="ABC_tran"/>
    <property type="match status" value="2"/>
</dbReference>
<keyword evidence="8" id="KW-1185">Reference proteome</keyword>
<dbReference type="RefSeq" id="WP_077966256.1">
    <property type="nucleotide sequence ID" value="NZ_CP045178.1"/>
</dbReference>
<dbReference type="CDD" id="cd03257">
    <property type="entry name" value="ABC_NikE_OppD_transporters"/>
    <property type="match status" value="2"/>
</dbReference>
<dbReference type="PROSITE" id="PS00211">
    <property type="entry name" value="ABC_TRANSPORTER_1"/>
    <property type="match status" value="2"/>
</dbReference>
<feature type="region of interest" description="Disordered" evidence="5">
    <location>
        <begin position="679"/>
        <end position="700"/>
    </location>
</feature>
<feature type="domain" description="ABC transporter" evidence="6">
    <location>
        <begin position="379"/>
        <end position="631"/>
    </location>
</feature>
<dbReference type="PANTHER" id="PTHR43776:SF7">
    <property type="entry name" value="D,D-DIPEPTIDE TRANSPORT ATP-BINDING PROTEIN DDPF-RELATED"/>
    <property type="match status" value="1"/>
</dbReference>
<dbReference type="PROSITE" id="PS50893">
    <property type="entry name" value="ABC_TRANSPORTER_2"/>
    <property type="match status" value="2"/>
</dbReference>
<evidence type="ECO:0000256" key="1">
    <source>
        <dbReference type="ARBA" id="ARBA00005417"/>
    </source>
</evidence>
<dbReference type="NCBIfam" id="TIGR01727">
    <property type="entry name" value="oligo_HPY"/>
    <property type="match status" value="2"/>
</dbReference>
<dbReference type="GO" id="GO:0016887">
    <property type="term" value="F:ATP hydrolysis activity"/>
    <property type="evidence" value="ECO:0007669"/>
    <property type="project" value="InterPro"/>
</dbReference>
<gene>
    <name evidence="7" type="ORF">B1H18_08245</name>
</gene>
<comment type="similarity">
    <text evidence="1">Belongs to the ABC transporter superfamily.</text>
</comment>
<dbReference type="EMBL" id="MVFC01000004">
    <property type="protein sequence ID" value="OON81325.1"/>
    <property type="molecule type" value="Genomic_DNA"/>
</dbReference>
<dbReference type="NCBIfam" id="NF007739">
    <property type="entry name" value="PRK10419.1"/>
    <property type="match status" value="2"/>
</dbReference>
<dbReference type="InterPro" id="IPR050319">
    <property type="entry name" value="ABC_transp_ATP-bind"/>
</dbReference>
<evidence type="ECO:0000313" key="8">
    <source>
        <dbReference type="Proteomes" id="UP000190539"/>
    </source>
</evidence>
<name>A0A1V4ADH7_9ACTN</name>
<evidence type="ECO:0000259" key="6">
    <source>
        <dbReference type="PROSITE" id="PS50893"/>
    </source>
</evidence>
<dbReference type="FunFam" id="3.40.50.300:FF:000016">
    <property type="entry name" value="Oligopeptide ABC transporter ATP-binding component"/>
    <property type="match status" value="2"/>
</dbReference>
<dbReference type="InterPro" id="IPR013563">
    <property type="entry name" value="Oligopep_ABC_C"/>
</dbReference>
<dbReference type="InterPro" id="IPR027417">
    <property type="entry name" value="P-loop_NTPase"/>
</dbReference>
<evidence type="ECO:0000256" key="3">
    <source>
        <dbReference type="ARBA" id="ARBA00022741"/>
    </source>
</evidence>
<comment type="caution">
    <text evidence="7">The sequence shown here is derived from an EMBL/GenBank/DDBJ whole genome shotgun (WGS) entry which is preliminary data.</text>
</comment>
<dbReference type="Pfam" id="PF08352">
    <property type="entry name" value="oligo_HPY"/>
    <property type="match status" value="2"/>
</dbReference>
<protein>
    <submittedName>
        <fullName evidence="7">Peptide ABC transporter ATP-binding protein</fullName>
    </submittedName>
</protein>
<proteinExistence type="inferred from homology"/>
<dbReference type="Proteomes" id="UP000190539">
    <property type="component" value="Unassembled WGS sequence"/>
</dbReference>
<organism evidence="7 8">
    <name type="scientific">Streptomyces tsukubensis</name>
    <dbReference type="NCBI Taxonomy" id="83656"/>
    <lineage>
        <taxon>Bacteria</taxon>
        <taxon>Bacillati</taxon>
        <taxon>Actinomycetota</taxon>
        <taxon>Actinomycetes</taxon>
        <taxon>Kitasatosporales</taxon>
        <taxon>Streptomycetaceae</taxon>
        <taxon>Streptomyces</taxon>
    </lineage>
</organism>
<dbReference type="AlphaFoldDB" id="A0A1V4ADH7"/>
<reference evidence="7 8" key="1">
    <citation type="submission" date="2017-02" db="EMBL/GenBank/DDBJ databases">
        <title>Draft Genome Sequence of Streptomyces tsukubaensis F601, a Producer of the immunosuppressant tacrolimus FK506.</title>
        <authorList>
            <person name="Zong G."/>
            <person name="Zhong C."/>
            <person name="Fu J."/>
            <person name="Qin R."/>
            <person name="Cao G."/>
        </authorList>
    </citation>
    <scope>NUCLEOTIDE SEQUENCE [LARGE SCALE GENOMIC DNA]</scope>
    <source>
        <strain evidence="7 8">F601</strain>
    </source>
</reference>
<dbReference type="NCBIfam" id="NF008453">
    <property type="entry name" value="PRK11308.1"/>
    <property type="match status" value="2"/>
</dbReference>
<evidence type="ECO:0000256" key="4">
    <source>
        <dbReference type="ARBA" id="ARBA00022840"/>
    </source>
</evidence>
<dbReference type="GO" id="GO:0055085">
    <property type="term" value="P:transmembrane transport"/>
    <property type="evidence" value="ECO:0007669"/>
    <property type="project" value="UniProtKB-ARBA"/>
</dbReference>
<keyword evidence="3" id="KW-0547">Nucleotide-binding</keyword>
<feature type="domain" description="ABC transporter" evidence="6">
    <location>
        <begin position="20"/>
        <end position="267"/>
    </location>
</feature>